<sequence length="115" mass="12660">MDSALWLAMLAAAAGTFLLRMLPLLWMQRHLDRRDNQETVEQMPVWLRVLGPAMIAAMFGVSVVPASLTLTSWLATLLGGALTLAVWYRTRSLGWPVFAGVAMYGVVEIVASLTR</sequence>
<reference evidence="2 3" key="1">
    <citation type="submission" date="2024-09" db="EMBL/GenBank/DDBJ databases">
        <title>Aeromonas strains Genome sequencing and assembly.</title>
        <authorList>
            <person name="Hu X."/>
            <person name="Tang B."/>
        </authorList>
    </citation>
    <scope>NUCLEOTIDE SEQUENCE [LARGE SCALE GENOMIC DNA]</scope>
    <source>
        <strain evidence="2 3">NB23SCDHY001</strain>
    </source>
</reference>
<evidence type="ECO:0000313" key="3">
    <source>
        <dbReference type="Proteomes" id="UP001630969"/>
    </source>
</evidence>
<protein>
    <submittedName>
        <fullName evidence="2">AzlD domain-containing protein</fullName>
    </submittedName>
</protein>
<keyword evidence="3" id="KW-1185">Reference proteome</keyword>
<keyword evidence="1" id="KW-0812">Transmembrane</keyword>
<dbReference type="RefSeq" id="WP_042002151.1">
    <property type="nucleotide sequence ID" value="NZ_CDBT01000063.1"/>
</dbReference>
<keyword evidence="1" id="KW-1133">Transmembrane helix</keyword>
<feature type="transmembrane region" description="Helical" evidence="1">
    <location>
        <begin position="6"/>
        <end position="25"/>
    </location>
</feature>
<dbReference type="GeneID" id="97220983"/>
<dbReference type="Pfam" id="PF05437">
    <property type="entry name" value="AzlD"/>
    <property type="match status" value="1"/>
</dbReference>
<dbReference type="InterPro" id="IPR008407">
    <property type="entry name" value="Brnchd-chn_aa_trnsp_AzlD"/>
</dbReference>
<dbReference type="Proteomes" id="UP001630969">
    <property type="component" value="Unassembled WGS sequence"/>
</dbReference>
<feature type="transmembrane region" description="Helical" evidence="1">
    <location>
        <begin position="95"/>
        <end position="114"/>
    </location>
</feature>
<accession>A0ABW9GUS0</accession>
<evidence type="ECO:0000313" key="2">
    <source>
        <dbReference type="EMBL" id="MFM4893995.1"/>
    </source>
</evidence>
<name>A0ABW9GUS0_9GAMM</name>
<keyword evidence="1" id="KW-0472">Membrane</keyword>
<gene>
    <name evidence="2" type="ORF">ACEUDJ_14125</name>
</gene>
<organism evidence="2 3">
    <name type="scientific">Aeromonas bivalvium</name>
    <dbReference type="NCBI Taxonomy" id="440079"/>
    <lineage>
        <taxon>Bacteria</taxon>
        <taxon>Pseudomonadati</taxon>
        <taxon>Pseudomonadota</taxon>
        <taxon>Gammaproteobacteria</taxon>
        <taxon>Aeromonadales</taxon>
        <taxon>Aeromonadaceae</taxon>
        <taxon>Aeromonas</taxon>
    </lineage>
</organism>
<dbReference type="EMBL" id="JBGXBU010000005">
    <property type="protein sequence ID" value="MFM4893995.1"/>
    <property type="molecule type" value="Genomic_DNA"/>
</dbReference>
<proteinExistence type="predicted"/>
<evidence type="ECO:0000256" key="1">
    <source>
        <dbReference type="SAM" id="Phobius"/>
    </source>
</evidence>
<comment type="caution">
    <text evidence="2">The sequence shown here is derived from an EMBL/GenBank/DDBJ whole genome shotgun (WGS) entry which is preliminary data.</text>
</comment>